<sequence>MKGKHQGVQKKLLDINPRAFYTSCASHSLNLTLCDIANTCGKARDFFGIIQRIYTIFANSTKRWQVFKDNVKGWTVKSLSTTRWESRIDSVKAIRFQVLDIREALLQVAEIDNDSKIRSEAKSLAQNELGDFEFLVSIVVWYEILYAVNLVSKQLQSKNMLIDVAIEQVKGLISFFEKYRETGFLDALESAKEIATELNIDPLFPQRREIRRKRHFDENPSDTSEITSQSAKESFRVNYFLCVVDHAIASLNRRFEQYKEYESVFGFLFTSDKLCSLDNVCLKSSCTNFEIALKKQDQSDVDGNDLYVELKLLQDYLANQKMGPVDILMYLKHVGCFPNAIIAYRVLLTIPVTVASAERSFSKLKLLKSYLRSTMTQERLNGLALIAIESGLLENVDYEDLIDDFISKNARRMILFK</sequence>
<organism evidence="1 2">
    <name type="scientific">Arctium lappa</name>
    <name type="common">Greater burdock</name>
    <name type="synonym">Lappa major</name>
    <dbReference type="NCBI Taxonomy" id="4217"/>
    <lineage>
        <taxon>Eukaryota</taxon>
        <taxon>Viridiplantae</taxon>
        <taxon>Streptophyta</taxon>
        <taxon>Embryophyta</taxon>
        <taxon>Tracheophyta</taxon>
        <taxon>Spermatophyta</taxon>
        <taxon>Magnoliopsida</taxon>
        <taxon>eudicotyledons</taxon>
        <taxon>Gunneridae</taxon>
        <taxon>Pentapetalae</taxon>
        <taxon>asterids</taxon>
        <taxon>campanulids</taxon>
        <taxon>Asterales</taxon>
        <taxon>Asteraceae</taxon>
        <taxon>Carduoideae</taxon>
        <taxon>Cardueae</taxon>
        <taxon>Arctiinae</taxon>
        <taxon>Arctium</taxon>
    </lineage>
</organism>
<protein>
    <submittedName>
        <fullName evidence="1">Uncharacterized protein</fullName>
    </submittedName>
</protein>
<comment type="caution">
    <text evidence="1">The sequence shown here is derived from an EMBL/GenBank/DDBJ whole genome shotgun (WGS) entry which is preliminary data.</text>
</comment>
<dbReference type="Proteomes" id="UP001055879">
    <property type="component" value="Linkage Group LG12"/>
</dbReference>
<evidence type="ECO:0000313" key="2">
    <source>
        <dbReference type="Proteomes" id="UP001055879"/>
    </source>
</evidence>
<evidence type="ECO:0000313" key="1">
    <source>
        <dbReference type="EMBL" id="KAI3684617.1"/>
    </source>
</evidence>
<reference evidence="1 2" key="2">
    <citation type="journal article" date="2022" name="Mol. Ecol. Resour.">
        <title>The genomes of chicory, endive, great burdock and yacon provide insights into Asteraceae paleo-polyploidization history and plant inulin production.</title>
        <authorList>
            <person name="Fan W."/>
            <person name="Wang S."/>
            <person name="Wang H."/>
            <person name="Wang A."/>
            <person name="Jiang F."/>
            <person name="Liu H."/>
            <person name="Zhao H."/>
            <person name="Xu D."/>
            <person name="Zhang Y."/>
        </authorList>
    </citation>
    <scope>NUCLEOTIDE SEQUENCE [LARGE SCALE GENOMIC DNA]</scope>
    <source>
        <strain evidence="2">cv. Niubang</strain>
    </source>
</reference>
<keyword evidence="2" id="KW-1185">Reference proteome</keyword>
<reference evidence="2" key="1">
    <citation type="journal article" date="2022" name="Mol. Ecol. Resour.">
        <title>The genomes of chicory, endive, great burdock and yacon provide insights into Asteraceae palaeo-polyploidization history and plant inulin production.</title>
        <authorList>
            <person name="Fan W."/>
            <person name="Wang S."/>
            <person name="Wang H."/>
            <person name="Wang A."/>
            <person name="Jiang F."/>
            <person name="Liu H."/>
            <person name="Zhao H."/>
            <person name="Xu D."/>
            <person name="Zhang Y."/>
        </authorList>
    </citation>
    <scope>NUCLEOTIDE SEQUENCE [LARGE SCALE GENOMIC DNA]</scope>
    <source>
        <strain evidence="2">cv. Niubang</strain>
    </source>
</reference>
<dbReference type="EMBL" id="CM042058">
    <property type="protein sequence ID" value="KAI3684617.1"/>
    <property type="molecule type" value="Genomic_DNA"/>
</dbReference>
<proteinExistence type="predicted"/>
<accession>A0ACB8YGI5</accession>
<name>A0ACB8YGI5_ARCLA</name>
<gene>
    <name evidence="1" type="ORF">L6452_33841</name>
</gene>